<organism evidence="1 2">
    <name type="scientific">Pneumocystis oryctolagi</name>
    <dbReference type="NCBI Taxonomy" id="42067"/>
    <lineage>
        <taxon>Eukaryota</taxon>
        <taxon>Fungi</taxon>
        <taxon>Dikarya</taxon>
        <taxon>Ascomycota</taxon>
        <taxon>Taphrinomycotina</taxon>
        <taxon>Pneumocystomycetes</taxon>
        <taxon>Pneumocystaceae</taxon>
        <taxon>Pneumocystis</taxon>
    </lineage>
</organism>
<comment type="caution">
    <text evidence="1">The sequence shown here is derived from an EMBL/GenBank/DDBJ whole genome shotgun (WGS) entry which is preliminary data.</text>
</comment>
<gene>
    <name evidence="1" type="ORF">PORY_002556</name>
</gene>
<evidence type="ECO:0000313" key="1">
    <source>
        <dbReference type="EMBL" id="KAG4304033.1"/>
    </source>
</evidence>
<dbReference type="Proteomes" id="UP000768646">
    <property type="component" value="Unassembled WGS sequence"/>
</dbReference>
<proteinExistence type="predicted"/>
<dbReference type="EMBL" id="JABTEG010000012">
    <property type="protein sequence ID" value="KAG4304033.1"/>
    <property type="molecule type" value="Genomic_DNA"/>
</dbReference>
<feature type="non-terminal residue" evidence="1">
    <location>
        <position position="1"/>
    </location>
</feature>
<reference evidence="1 2" key="1">
    <citation type="journal article" date="2021" name="Commun. Biol.">
        <title>Genomic insights into the host specific adaptation of the Pneumocystis genus.</title>
        <authorList>
            <person name="Cisse O.H."/>
            <person name="Ma L."/>
            <person name="Dekker J.P."/>
            <person name="Khil P.P."/>
            <person name="Youn J.-H."/>
            <person name="Brenchley J.M."/>
            <person name="Blair R."/>
            <person name="Pahar B."/>
            <person name="Chabe M."/>
            <person name="Van Rompay K.K.A."/>
            <person name="Keesler R."/>
            <person name="Sukura A."/>
            <person name="Hirsch V."/>
            <person name="Kutty G."/>
            <person name="Liu Y."/>
            <person name="Peng L."/>
            <person name="Chen J."/>
            <person name="Song J."/>
            <person name="Weissenbacher-Lang C."/>
            <person name="Xu J."/>
            <person name="Upham N.S."/>
            <person name="Stajich J.E."/>
            <person name="Cuomo C.A."/>
            <person name="Cushion M.T."/>
            <person name="Kovacs J.A."/>
        </authorList>
    </citation>
    <scope>NUCLEOTIDE SEQUENCE [LARGE SCALE GENOMIC DNA]</scope>
    <source>
        <strain evidence="1 2">RABM</strain>
    </source>
</reference>
<sequence>DIKNMAYVASAHKASSVKYAVKSYFLEPEKPSLIIAKSNRIEIYTLSTQGLNHAYEFTLNGKISSILSYRPPVGSDTDHLFIVTEESGRHQKNDYTTNNKYVNEAFNLRLTELNIITITFLFGCSKPTIAVLYQDSKYEKHLNSYEIILQSREKHMKEGPLKNKNLDVGSSLLIPLLDSGVIIVGEQTLMYIHPSSGIKSKSIVPIPTVFSSYTTVNNNKHILSDDYGRIFMLTLSNSPKDLDFMKIFQIGLTSIASVLVYLPTSYLFVGSHYGDSQLVNIPDCAVLQSFPNISPISDFCFVNKEGKNEFIVTCSGAYKDGSLRVLRYGVEMNKTLEVPNMDGIYGIWGLYSQNELEYTILVVSFVNETRILKIFQNAMNEPEIEEWDSFTSFDTNLPTLVAGNINNDLFCFISNRSVRLIDWKNNVILKEWMPEINDFITCACLDTKFASVSLTKGKVIIFSFKDMTIEEIGEYKFDYEVSCIDISNNELISIGLWTNPSIHIFSISTMKLLLSHSLLGTVVPRSICIVSLASINKPIILVGMGDGTLLSYSLDDFKSILVEQKVTTIGTLPINLSKFIASNGMNVFAISDHPVIIYGNNGKLSFSSVNLRDVTCISSFISSSFSSTIVVVSENIIKIGSINSFQRLQIQTVSLGELPRRICYHNKQKIFGVLTIKLSLQASSGNEIQTSYLRIFDATNFDVLDFFQLEPNECVQCITTMTLDNQDMFVVGTGYSLPEEEESSKGRIILFGITNKKIWVFSEIEVNDAVYCIGIIDNKIVAGISSLVHIYAYDALSRNFNLITTYRSAILCLSLAVHGTYVIIGDLMKSVSLLTLIDTQDGFKLKEIAKDCNPLWMTCVAILDDNLYVGAEAEGNLSLFLKDFNTTIDEEKNELKVISEIKWGELINQIKPGTILYSENPIIIPKATFVTVDGSVGILSIIKNEYSDFLVNLQSNMGKVIDGIGYLNHSNWRAFCNRRRKTNEPKCFIDGDFVEIFVDLDSNVKQNIIDGVNGGIPLLLTVKEVDKIIEEFIKFH</sequence>
<name>A0ACB7C920_9ASCO</name>
<keyword evidence="2" id="KW-1185">Reference proteome</keyword>
<accession>A0ACB7C920</accession>
<protein>
    <submittedName>
        <fullName evidence="1">Uncharacterized protein</fullName>
    </submittedName>
</protein>
<evidence type="ECO:0000313" key="2">
    <source>
        <dbReference type="Proteomes" id="UP000768646"/>
    </source>
</evidence>